<gene>
    <name evidence="9" type="ORF">QVH07_15070</name>
</gene>
<evidence type="ECO:0000256" key="6">
    <source>
        <dbReference type="SAM" id="Coils"/>
    </source>
</evidence>
<dbReference type="Gene3D" id="3.90.226.10">
    <property type="entry name" value="2-enoyl-CoA Hydratase, Chain A, domain 1"/>
    <property type="match status" value="1"/>
</dbReference>
<dbReference type="InterPro" id="IPR041489">
    <property type="entry name" value="PDZ_6"/>
</dbReference>
<evidence type="ECO:0000256" key="4">
    <source>
        <dbReference type="ARBA" id="ARBA00022825"/>
    </source>
</evidence>
<keyword evidence="10" id="KW-1185">Reference proteome</keyword>
<dbReference type="CDD" id="cd07560">
    <property type="entry name" value="Peptidase_S41_CPP"/>
    <property type="match status" value="1"/>
</dbReference>
<dbReference type="EMBL" id="JAUEPH010000006">
    <property type="protein sequence ID" value="MDN3205481.1"/>
    <property type="molecule type" value="Genomic_DNA"/>
</dbReference>
<reference evidence="9" key="1">
    <citation type="submission" date="2023-06" db="EMBL/GenBank/DDBJ databases">
        <title>Robiginitalea aurantiacus sp. nov. and Algoriphagus sediminis sp. nov., isolated from coastal sediment.</title>
        <authorList>
            <person name="Zhou Z.Y."/>
            <person name="An J."/>
            <person name="Jia Y.W."/>
            <person name="Du Z.J."/>
        </authorList>
    </citation>
    <scope>NUCLEOTIDE SEQUENCE</scope>
    <source>
        <strain evidence="9">C2-7</strain>
    </source>
</reference>
<evidence type="ECO:0000256" key="2">
    <source>
        <dbReference type="ARBA" id="ARBA00022670"/>
    </source>
</evidence>
<dbReference type="InterPro" id="IPR036034">
    <property type="entry name" value="PDZ_sf"/>
</dbReference>
<feature type="domain" description="Tail specific protease" evidence="8">
    <location>
        <begin position="176"/>
        <end position="363"/>
    </location>
</feature>
<evidence type="ECO:0000313" key="10">
    <source>
        <dbReference type="Proteomes" id="UP001171916"/>
    </source>
</evidence>
<evidence type="ECO:0000259" key="7">
    <source>
        <dbReference type="SMART" id="SM00228"/>
    </source>
</evidence>
<dbReference type="InterPro" id="IPR004447">
    <property type="entry name" value="Peptidase_S41A"/>
</dbReference>
<dbReference type="InterPro" id="IPR005151">
    <property type="entry name" value="Tail-specific_protease"/>
</dbReference>
<feature type="coiled-coil region" evidence="6">
    <location>
        <begin position="473"/>
        <end position="500"/>
    </location>
</feature>
<evidence type="ECO:0000256" key="1">
    <source>
        <dbReference type="ARBA" id="ARBA00009179"/>
    </source>
</evidence>
<dbReference type="SMART" id="SM00228">
    <property type="entry name" value="PDZ"/>
    <property type="match status" value="1"/>
</dbReference>
<name>A0ABT7YG82_9BACT</name>
<comment type="caution">
    <text evidence="9">The sequence shown here is derived from an EMBL/GenBank/DDBJ whole genome shotgun (WGS) entry which is preliminary data.</text>
</comment>
<keyword evidence="3 5" id="KW-0378">Hydrolase</keyword>
<dbReference type="Proteomes" id="UP001171916">
    <property type="component" value="Unassembled WGS sequence"/>
</dbReference>
<dbReference type="Pfam" id="PF17820">
    <property type="entry name" value="PDZ_6"/>
    <property type="match status" value="1"/>
</dbReference>
<feature type="domain" description="PDZ" evidence="7">
    <location>
        <begin position="105"/>
        <end position="176"/>
    </location>
</feature>
<sequence length="560" mass="63216">MKFYIVMKKILPIRFLLSGLAIVLILGGALAFTVKNDRLFILTKNIDIFATLMRELDSYYVEEIDADELVTVGINAMLEELDPYTEYIPEEESEDFRQMTTGEYAGVGALIGNRGEGNIVIMPYTGFPAQDAGIRIADFLLNVDTVDVTDKTTAEVSELLRGPANTTVQVKVLRDQDTLNFDLTRKKIVISNVPYYGKLDDKTGYIKLAEFTTNASVEVRRAFEDLKSQGMERLVLDLRNNGGGLVNEAVEIVNLFIPKGREVVKTIGKLETVNYTYKTTKTPLDKDIPLVVLINESSASASEIVAGALQDYDRAVLVGRKSFGKGLVQTSLPLTYNAQVKVTTAKYYIPSGRCVQAIDYAQSRESGEISTIPDSLRKEFQTRNGRVVLDGAGIEPDEQVDPRKYAPISYTLVAGNHIFDFATEYYYKKEPVDNPRSFAISDEDYEEFVKFLEGREYDYTTYVEKSLEDLEKYAEKEEYFDEIKEELEAIKSRVNHNKEQDLITHQAEIRRIISGEIASRFFFQEGMIASGLDYDEDIEVAMKYLNNQDLMQNMLTASAK</sequence>
<dbReference type="InterPro" id="IPR001478">
    <property type="entry name" value="PDZ"/>
</dbReference>
<keyword evidence="2 5" id="KW-0645">Protease</keyword>
<dbReference type="SUPFAM" id="SSF50156">
    <property type="entry name" value="PDZ domain-like"/>
    <property type="match status" value="1"/>
</dbReference>
<keyword evidence="4 5" id="KW-0720">Serine protease</keyword>
<dbReference type="Gene3D" id="3.30.750.44">
    <property type="match status" value="1"/>
</dbReference>
<evidence type="ECO:0000256" key="3">
    <source>
        <dbReference type="ARBA" id="ARBA00022801"/>
    </source>
</evidence>
<keyword evidence="6" id="KW-0175">Coiled coil</keyword>
<dbReference type="Pfam" id="PF03572">
    <property type="entry name" value="Peptidase_S41"/>
    <property type="match status" value="1"/>
</dbReference>
<dbReference type="RefSeq" id="WP_290001933.1">
    <property type="nucleotide sequence ID" value="NZ_JAUEPH010000006.1"/>
</dbReference>
<dbReference type="SMART" id="SM00245">
    <property type="entry name" value="TSPc"/>
    <property type="match status" value="1"/>
</dbReference>
<comment type="similarity">
    <text evidence="1 5">Belongs to the peptidase S41A family.</text>
</comment>
<dbReference type="Gene3D" id="2.30.42.10">
    <property type="match status" value="1"/>
</dbReference>
<protein>
    <submittedName>
        <fullName evidence="9">S41 family peptidase</fullName>
    </submittedName>
</protein>
<dbReference type="SUPFAM" id="SSF52096">
    <property type="entry name" value="ClpP/crotonase"/>
    <property type="match status" value="1"/>
</dbReference>
<organism evidence="9 10">
    <name type="scientific">Algoriphagus sediminis</name>
    <dbReference type="NCBI Taxonomy" id="3057113"/>
    <lineage>
        <taxon>Bacteria</taxon>
        <taxon>Pseudomonadati</taxon>
        <taxon>Bacteroidota</taxon>
        <taxon>Cytophagia</taxon>
        <taxon>Cytophagales</taxon>
        <taxon>Cyclobacteriaceae</taxon>
        <taxon>Algoriphagus</taxon>
    </lineage>
</organism>
<evidence type="ECO:0000313" key="9">
    <source>
        <dbReference type="EMBL" id="MDN3205481.1"/>
    </source>
</evidence>
<dbReference type="PANTHER" id="PTHR32060">
    <property type="entry name" value="TAIL-SPECIFIC PROTEASE"/>
    <property type="match status" value="1"/>
</dbReference>
<dbReference type="CDD" id="cd06782">
    <property type="entry name" value="cpPDZ_CPP-like"/>
    <property type="match status" value="1"/>
</dbReference>
<dbReference type="PANTHER" id="PTHR32060:SF30">
    <property type="entry name" value="CARBOXY-TERMINAL PROCESSING PROTEASE CTPA"/>
    <property type="match status" value="1"/>
</dbReference>
<evidence type="ECO:0000259" key="8">
    <source>
        <dbReference type="SMART" id="SM00245"/>
    </source>
</evidence>
<dbReference type="NCBIfam" id="TIGR00225">
    <property type="entry name" value="prc"/>
    <property type="match status" value="1"/>
</dbReference>
<proteinExistence type="inferred from homology"/>
<accession>A0ABT7YG82</accession>
<dbReference type="InterPro" id="IPR029045">
    <property type="entry name" value="ClpP/crotonase-like_dom_sf"/>
</dbReference>
<evidence type="ECO:0000256" key="5">
    <source>
        <dbReference type="RuleBase" id="RU004404"/>
    </source>
</evidence>